<dbReference type="STRING" id="185008.bhn_I2195"/>
<dbReference type="InterPro" id="IPR000843">
    <property type="entry name" value="HTH_LacI"/>
</dbReference>
<dbReference type="Gene3D" id="1.10.260.40">
    <property type="entry name" value="lambda repressor-like DNA-binding domains"/>
    <property type="match status" value="1"/>
</dbReference>
<evidence type="ECO:0000259" key="5">
    <source>
        <dbReference type="PROSITE" id="PS50932"/>
    </source>
</evidence>
<evidence type="ECO:0000256" key="2">
    <source>
        <dbReference type="ARBA" id="ARBA00023015"/>
    </source>
</evidence>
<dbReference type="PANTHER" id="PTHR30146">
    <property type="entry name" value="LACI-RELATED TRANSCRIPTIONAL REPRESSOR"/>
    <property type="match status" value="1"/>
</dbReference>
<dbReference type="PANTHER" id="PTHR30146:SF148">
    <property type="entry name" value="HTH-TYPE TRANSCRIPTIONAL REPRESSOR PURR-RELATED"/>
    <property type="match status" value="1"/>
</dbReference>
<gene>
    <name evidence="6" type="ORF">SAMN02910451_02540</name>
</gene>
<dbReference type="OrthoDB" id="9789891at2"/>
<reference evidence="7" key="1">
    <citation type="submission" date="2016-10" db="EMBL/GenBank/DDBJ databases">
        <authorList>
            <person name="Varghese N."/>
            <person name="Submissions S."/>
        </authorList>
    </citation>
    <scope>NUCLEOTIDE SEQUENCE [LARGE SCALE GENOMIC DNA]</scope>
    <source>
        <strain evidence="7">XBD2006</strain>
    </source>
</reference>
<dbReference type="EMBL" id="FMUR01000016">
    <property type="protein sequence ID" value="SCY42170.1"/>
    <property type="molecule type" value="Genomic_DNA"/>
</dbReference>
<keyword evidence="3" id="KW-0238">DNA-binding</keyword>
<dbReference type="InterPro" id="IPR046335">
    <property type="entry name" value="LacI/GalR-like_sensor"/>
</dbReference>
<dbReference type="RefSeq" id="WP_026656791.1">
    <property type="nucleotide sequence ID" value="NZ_FMUR01000016.1"/>
</dbReference>
<dbReference type="GO" id="GO:0003700">
    <property type="term" value="F:DNA-binding transcription factor activity"/>
    <property type="evidence" value="ECO:0007669"/>
    <property type="project" value="TreeGrafter"/>
</dbReference>
<dbReference type="Proteomes" id="UP000183047">
    <property type="component" value="Unassembled WGS sequence"/>
</dbReference>
<keyword evidence="2" id="KW-0805">Transcription regulation</keyword>
<dbReference type="InterPro" id="IPR028082">
    <property type="entry name" value="Peripla_BP_I"/>
</dbReference>
<feature type="domain" description="HTH lacI-type" evidence="5">
    <location>
        <begin position="6"/>
        <end position="60"/>
    </location>
</feature>
<keyword evidence="4" id="KW-0804">Transcription</keyword>
<dbReference type="Gene3D" id="3.40.50.2300">
    <property type="match status" value="2"/>
</dbReference>
<keyword evidence="7" id="KW-1185">Reference proteome</keyword>
<evidence type="ECO:0000256" key="4">
    <source>
        <dbReference type="ARBA" id="ARBA00023163"/>
    </source>
</evidence>
<dbReference type="AlphaFoldDB" id="A0A1G5FTR3"/>
<sequence length="341" mass="37350">MAKRNVSLKDIAVACGVSIATVSKALNDHSDIGQETKEHIRAVADKLGYHPNAAAQALKTNRTNNIGVLFVDEANSGLTHDYFNHVLNSFKKTAEENGFDITFINGGKAKINNMSYLSHAIYRGFDGVVIACVDFSDPEVEELIKSNIPVVTIDHIFFNRTSVVSDNVKGMRELVNYVYGQGHRKVAYVHGAGSSVTQNRLTSFYKTLQELGVEIPDEYVVVSPYRDTDAAYEATNKLLDLPEPPTCILYPDDFAALGGINAIRQRNLRIPEDISIAGYDGLELAKRLSPRLTTVVQNSEKIGGIAATKLIDLINNPKGTLVEQIVVEGTLEKGESVKKIQ</sequence>
<dbReference type="SMART" id="SM00354">
    <property type="entry name" value="HTH_LACI"/>
    <property type="match status" value="1"/>
</dbReference>
<dbReference type="InterPro" id="IPR010982">
    <property type="entry name" value="Lambda_DNA-bd_dom_sf"/>
</dbReference>
<dbReference type="Pfam" id="PF13377">
    <property type="entry name" value="Peripla_BP_3"/>
    <property type="match status" value="1"/>
</dbReference>
<evidence type="ECO:0000313" key="7">
    <source>
        <dbReference type="Proteomes" id="UP000183047"/>
    </source>
</evidence>
<dbReference type="GO" id="GO:0000976">
    <property type="term" value="F:transcription cis-regulatory region binding"/>
    <property type="evidence" value="ECO:0007669"/>
    <property type="project" value="TreeGrafter"/>
</dbReference>
<organism evidence="6 7">
    <name type="scientific">Butyrivibrio hungatei</name>
    <dbReference type="NCBI Taxonomy" id="185008"/>
    <lineage>
        <taxon>Bacteria</taxon>
        <taxon>Bacillati</taxon>
        <taxon>Bacillota</taxon>
        <taxon>Clostridia</taxon>
        <taxon>Lachnospirales</taxon>
        <taxon>Lachnospiraceae</taxon>
        <taxon>Butyrivibrio</taxon>
    </lineage>
</organism>
<evidence type="ECO:0000313" key="6">
    <source>
        <dbReference type="EMBL" id="SCY42170.1"/>
    </source>
</evidence>
<dbReference type="CDD" id="cd06267">
    <property type="entry name" value="PBP1_LacI_sugar_binding-like"/>
    <property type="match status" value="1"/>
</dbReference>
<dbReference type="PROSITE" id="PS50932">
    <property type="entry name" value="HTH_LACI_2"/>
    <property type="match status" value="1"/>
</dbReference>
<keyword evidence="1" id="KW-0678">Repressor</keyword>
<proteinExistence type="predicted"/>
<dbReference type="CDD" id="cd01392">
    <property type="entry name" value="HTH_LacI"/>
    <property type="match status" value="1"/>
</dbReference>
<dbReference type="SUPFAM" id="SSF53822">
    <property type="entry name" value="Periplasmic binding protein-like I"/>
    <property type="match status" value="1"/>
</dbReference>
<evidence type="ECO:0000256" key="1">
    <source>
        <dbReference type="ARBA" id="ARBA00022491"/>
    </source>
</evidence>
<protein>
    <submittedName>
        <fullName evidence="6">LacI family transcriptional regulator, purine nucleotide synthesis repressor</fullName>
    </submittedName>
</protein>
<name>A0A1G5FTR3_9FIRM</name>
<dbReference type="SUPFAM" id="SSF47413">
    <property type="entry name" value="lambda repressor-like DNA-binding domains"/>
    <property type="match status" value="1"/>
</dbReference>
<dbReference type="Pfam" id="PF00356">
    <property type="entry name" value="LacI"/>
    <property type="match status" value="1"/>
</dbReference>
<evidence type="ECO:0000256" key="3">
    <source>
        <dbReference type="ARBA" id="ARBA00023125"/>
    </source>
</evidence>
<accession>A0A1G5FTR3</accession>